<dbReference type="STRING" id="436010.A0A167UC40"/>
<dbReference type="Pfam" id="PF18759">
    <property type="entry name" value="Plavaka"/>
    <property type="match status" value="1"/>
</dbReference>
<organism evidence="2">
    <name type="scientific">Athelia psychrophila</name>
    <dbReference type="NCBI Taxonomy" id="1759441"/>
    <lineage>
        <taxon>Eukaryota</taxon>
        <taxon>Fungi</taxon>
        <taxon>Dikarya</taxon>
        <taxon>Basidiomycota</taxon>
        <taxon>Agaricomycotina</taxon>
        <taxon>Agaricomycetes</taxon>
        <taxon>Agaricomycetidae</taxon>
        <taxon>Atheliales</taxon>
        <taxon>Atheliaceae</taxon>
        <taxon>Athelia</taxon>
    </lineage>
</organism>
<evidence type="ECO:0000313" key="2">
    <source>
        <dbReference type="EMBL" id="KZP03797.1"/>
    </source>
</evidence>
<evidence type="ECO:0008006" key="3">
    <source>
        <dbReference type="Google" id="ProtNLM"/>
    </source>
</evidence>
<evidence type="ECO:0000256" key="1">
    <source>
        <dbReference type="SAM" id="MobiDB-lite"/>
    </source>
</evidence>
<dbReference type="AlphaFoldDB" id="A0A167UC40"/>
<proteinExistence type="predicted"/>
<name>A0A167UC40_9AGAM</name>
<dbReference type="OrthoDB" id="3199698at2759"/>
<feature type="non-terminal residue" evidence="2">
    <location>
        <position position="847"/>
    </location>
</feature>
<dbReference type="InterPro" id="IPR041078">
    <property type="entry name" value="Plavaka"/>
</dbReference>
<dbReference type="EMBL" id="KV418002">
    <property type="protein sequence ID" value="KZP03797.1"/>
    <property type="molecule type" value="Genomic_DNA"/>
</dbReference>
<reference evidence="2" key="1">
    <citation type="journal article" date="2016" name="Mol. Biol. Evol.">
        <title>Comparative Genomics of Early-Diverging Mushroom-Forming Fungi Provides Insights into the Origins of Lignocellulose Decay Capabilities.</title>
        <authorList>
            <person name="Nagy L.G."/>
            <person name="Riley R."/>
            <person name="Tritt A."/>
            <person name="Adam C."/>
            <person name="Daum C."/>
            <person name="Floudas D."/>
            <person name="Sun H."/>
            <person name="Yadav J.S."/>
            <person name="Pangilinan J."/>
            <person name="Larsson K.H."/>
            <person name="Matsuura K."/>
            <person name="Barry K."/>
            <person name="Labutti K."/>
            <person name="Kuo R."/>
            <person name="Ohm R.A."/>
            <person name="Bhattacharya S.S."/>
            <person name="Shirouzu T."/>
            <person name="Yoshinaga Y."/>
            <person name="Martin F.M."/>
            <person name="Grigoriev I.V."/>
            <person name="Hibbett D.S."/>
        </authorList>
    </citation>
    <scope>NUCLEOTIDE SEQUENCE [LARGE SCALE GENOMIC DNA]</scope>
    <source>
        <strain evidence="2">CBS 109695</strain>
    </source>
</reference>
<accession>A0A167UC40</accession>
<feature type="region of interest" description="Disordered" evidence="1">
    <location>
        <begin position="1"/>
        <end position="30"/>
    </location>
</feature>
<feature type="compositionally biased region" description="Polar residues" evidence="1">
    <location>
        <begin position="18"/>
        <end position="30"/>
    </location>
</feature>
<protein>
    <recommendedName>
        <fullName evidence="3">CxC2-like cysteine cluster KDZ transposase-associated domain-containing protein</fullName>
    </recommendedName>
</protein>
<sequence>CDAKGKYIPADSEPTPRPSANNGPNDWTPYNSRLEFETADFLYRRNQMSQGDTDYLTTLWAASLASHGGAKPPITDHQDLHEKIDATTVGDVPWESFTLKYNGELPPADERIPSWMLDDQPVWYRDPKELVRNLLGNPDFKNKFDTTPFHEYNVNDNHHFENFMSGDWAWKQANMIAEDPETHGSMFVPIILGSDKTTVSVATGANDYWPVYMSIGNIHNNVRKAHRNGLVLLGFLPAPKTDKEHSGDIKYRKYRRQLFHTALARILQPLKEGMTKPEVFRCPDAHFRCAIFGLGPYIADYPEQCLLACSVQGWCVRCLAWNSHLEDDECVPRSREHTNTLLEELELGTLWEEYGLVGDIVPFTEEFPHADIHKLIAPDILHQLVKGTFKDHLVDWVCRYLYHEHSKKDAKKILDDIDRLIAMAPPFAGLRRFPQGQGFKQWTGDDLKALMKVYLSAIEGHVPVEMIRAMAAFLDFCYIVRRDVIDTNSLKELEDTLERFHFYREIFEQCGVRPEGFNLPRQHSLNHYLKLIRAFGAPNGVCSSITESKHIKAIKEPWHRSNRFEALWQMLVINSRLDKLAAARVDFAARGMLVGTILEAVSRAQFGNETPATNNGASGSAKTILREFYDISRCNVNPFDLGDDIGQPDFVLLVREFLRDQLHPASDSSDSTLPPLPFFNARICTYSSAVSTFTAPSDLRGAKPQHQRIHAVSKWRRREPRYDCMLVETDATAGGMLGMDITHAHMFFSFTYCGKFYPCVLAHWYSRVDDAVDEDTRMWVVEQDFKLGKPCAAVLHLDSILRAVHLVPVYATSTFIPRRLSPSHSLDIFKAFYVNKYSDHHAFEIIH</sequence>
<gene>
    <name evidence="2" type="ORF">FIBSPDRAFT_768427</name>
</gene>